<dbReference type="InterPro" id="IPR002557">
    <property type="entry name" value="Chitin-bd_dom"/>
</dbReference>
<protein>
    <recommendedName>
        <fullName evidence="8">Chitin-binding type-2 domain-containing protein</fullName>
    </recommendedName>
</protein>
<dbReference type="GO" id="GO:0008061">
    <property type="term" value="F:chitin binding"/>
    <property type="evidence" value="ECO:0007669"/>
    <property type="project" value="UniProtKB-KW"/>
</dbReference>
<feature type="region of interest" description="Disordered" evidence="6">
    <location>
        <begin position="1187"/>
        <end position="1230"/>
    </location>
</feature>
<feature type="domain" description="Chitin-binding type-2" evidence="8">
    <location>
        <begin position="586"/>
        <end position="643"/>
    </location>
</feature>
<feature type="domain" description="Chitin-binding type-2" evidence="8">
    <location>
        <begin position="1636"/>
        <end position="1693"/>
    </location>
</feature>
<name>A0A2A4JPM5_HELVI</name>
<feature type="compositionally biased region" description="Acidic residues" evidence="6">
    <location>
        <begin position="300"/>
        <end position="310"/>
    </location>
</feature>
<feature type="domain" description="Chitin-binding type-2" evidence="8">
    <location>
        <begin position="1020"/>
        <end position="1077"/>
    </location>
</feature>
<feature type="domain" description="Chitin-binding type-2" evidence="8">
    <location>
        <begin position="1820"/>
        <end position="1877"/>
    </location>
</feature>
<feature type="region of interest" description="Disordered" evidence="6">
    <location>
        <begin position="644"/>
        <end position="688"/>
    </location>
</feature>
<feature type="region of interest" description="Disordered" evidence="6">
    <location>
        <begin position="536"/>
        <end position="579"/>
    </location>
</feature>
<feature type="domain" description="Chitin-binding type-2" evidence="8">
    <location>
        <begin position="914"/>
        <end position="971"/>
    </location>
</feature>
<evidence type="ECO:0000256" key="5">
    <source>
        <dbReference type="ARBA" id="ARBA00023180"/>
    </source>
</evidence>
<dbReference type="PANTHER" id="PTHR23301">
    <property type="entry name" value="CHITIN BINDING PERITROPHIN-A"/>
    <property type="match status" value="1"/>
</dbReference>
<sequence>MKGAVILLLCAVALANGFNHDLRSNSRSLCNCNPSEAEQICEANYDNDNVLIAHENCDKFYKCSNGKPFAYKCPDNLLYDPYKEICDWPWAVDCGDRPISEDSEQDEGGDDNNDNNDNNDVDDGWTCNCNPSEAPSICAAEGSSGILVAHENCNQFYKCDAGRPVTFDCPPTLLYDPHREECDWPQNVECGDRGISEPDNDNDNNGNDNNDNNGQDGVCNCNPEEAPAICAGPDSEGILVAHENCEKYYICNHGVPVASSCPGTLLFNPYKNECDWPREVDCGDRIEPGCTGCNDNNSNGDDDSDCDETDPVPPPVDNDDSNSSDIDDLPPPGDDVTARPPATTAAPTASPTSAPTAAPTQSPNDNGTCNCNPGEAPSICEQDGSNGTLIAHEECNKFYICDHGKPVVLSCPGDLLYNPYTEQCDWPEKVECGDRVTPDPDATPAPTVAPTAGPTSAPTAAPTQSPNDNGTCNCNPGEAPSICEEDGSDGILIAHEECNKFYICDHGKPVVLSCPGDLLYNPYTEQCDWPEKVECGDRVIPDPEQKPDPEDSSNDSSGDIDDRPPPGDDVTTRPPGTCNCNPEEAPSICAQDGSDSTLIAHEECNKFYICVHGKPVVLACPNDLLYNPYTEQCDWPEKVECGDRVTPDPEASPAPTVGPTAGPTASSTASPTSAPTAAPTQSPNDNGTCNCNPGEAPSICEEDGSDGILIAHEECNKFYICDHGKPVVLSCPGDLLYNPYTEQCDWPEKVECGDRVIPDPEQKPDPEDSSNDSSGDIDDRPPPGDDVTTRPPGTCNCNPEEAPSICAQDGSDSTLIAHEECNKFYICVHGKPVVLACPNDLLYNPYTEQCDWPEKVECGDRVTPDPEASPAPTVGPTAGPTASSTASPTSAPTAAPTQSPNDNGTCNCNPGEAPSICEEDGSDGILIAHEECNKFYICDHGKPVVLSCPGDLLYNPYTEQCDWPEKVECGDRVIPDPEQKPDPEDSSNDSSGDIDDRPPPGDDVTTRPPGTCNCNPEEAPSICAQDGSDSTLIAHEECNKFYICVHGKPVVLACPNDLLYNPYTEQCDWPEKVECGDRVTPDPEASPAPTVGPTAGPTASSTASPTSAPTAAPTQSPNDNGTCNCNPGEAPSICEEDGSDGILIAHEECNKFYICDHGKPVVLSCPGDLLYNPYTEQCDWPEKVECGDRVIPDPEQKPDPEDSSNDSSGDIDDRPPPGDDVTTRPPGTCNCNPEEAPSICAQDGSDGTLIAHEECNKFYICVHGKPVVLACPNDLLYNPYTEQCDWPEKVECGDRVTPDPEASPAPTVGPTAGPTASSTASPTSAPTAAPTQSPNDNGTCNCNPGEAPSICEQDGSDGILIAHEECNKFYICDHGKPVVLSCPGDLLYNPYTEQCDWPEKVECGDRVTPDPDATPAPTVAPTAGPTSAPTAAPTQSPNDNGTCNCNPGEAPSICEQDGSDGILIAHEECNKFYICDHGKPVVLSCPGDLLYNPYTEQCDWPEKVECGDRVTPDPDATPAPTAAPSTTTTAAPTVAPTTTTTAAPTAAPTTTTPTAAPTTTTTTAAPTAAPTTTTTTAAPTAAPTTTTTTAAPTTTTTTAAPTTTTTTVAPIPDDSDCDDNDSGGDQPCNCNPDEAASICSVGNSNGIHIAHENCNQFYKCDNGVPVPFKCYPGLFYNPYTQVCDWPWNVECGDRVIPDPDDISSEEDDNNDNDDNDSGVVGPCNCNPEEAPAICAADGSNGIQIAHQNCNQFYMCDNGRPVAFTCNGLLLYNPYTQQCDWPHNVECGDRVIPEPGDDDDDDCDEDDNNNNEVNDDPSQAPTICAESGSQGVLVAHEYCDQYYICDGGRPIARPCHGGLLYNPLTQYCDWPQNVNCGDRIIPDDCACNPRSAPRLCSKPDSEGTLVAHENCNQFYICAHSVPVEHFCPAGLYYNIELELCDWPQNVNCENRNLAVSALNKHWESRQTLRK</sequence>
<feature type="domain" description="Chitin-binding type-2" evidence="8">
    <location>
        <begin position="227"/>
        <end position="284"/>
    </location>
</feature>
<accession>A0A2A4JPM5</accession>
<feature type="region of interest" description="Disordered" evidence="6">
    <location>
        <begin position="861"/>
        <end position="905"/>
    </location>
</feature>
<feature type="domain" description="Chitin-binding type-2" evidence="8">
    <location>
        <begin position="377"/>
        <end position="434"/>
    </location>
</feature>
<feature type="compositionally biased region" description="Low complexity" evidence="6">
    <location>
        <begin position="1085"/>
        <end position="1117"/>
    </location>
</feature>
<comment type="caution">
    <text evidence="9">The sequence shown here is derived from an EMBL/GenBank/DDBJ whole genome shotgun (WGS) entry which is preliminary data.</text>
</comment>
<reference evidence="9" key="1">
    <citation type="submission" date="2017-09" db="EMBL/GenBank/DDBJ databases">
        <title>Contemporary evolution of a Lepidopteran species, Heliothis virescens, in response to modern agricultural practices.</title>
        <authorList>
            <person name="Fritz M.L."/>
            <person name="Deyonke A.M."/>
            <person name="Papanicolaou A."/>
            <person name="Micinski S."/>
            <person name="Westbrook J."/>
            <person name="Gould F."/>
        </authorList>
    </citation>
    <scope>NUCLEOTIDE SEQUENCE [LARGE SCALE GENOMIC DNA]</scope>
    <source>
        <strain evidence="9">HvINT-</strain>
        <tissue evidence="9">Whole body</tissue>
    </source>
</reference>
<evidence type="ECO:0000256" key="7">
    <source>
        <dbReference type="SAM" id="SignalP"/>
    </source>
</evidence>
<dbReference type="InterPro" id="IPR036508">
    <property type="entry name" value="Chitin-bd_dom_sf"/>
</dbReference>
<feature type="region of interest" description="Disordered" evidence="6">
    <location>
        <begin position="753"/>
        <end position="796"/>
    </location>
</feature>
<feature type="compositionally biased region" description="Acidic residues" evidence="6">
    <location>
        <begin position="1794"/>
        <end position="1814"/>
    </location>
</feature>
<proteinExistence type="predicted"/>
<evidence type="ECO:0000256" key="2">
    <source>
        <dbReference type="ARBA" id="ARBA00022729"/>
    </source>
</evidence>
<feature type="region of interest" description="Disordered" evidence="6">
    <location>
        <begin position="1406"/>
        <end position="1442"/>
    </location>
</feature>
<evidence type="ECO:0000256" key="4">
    <source>
        <dbReference type="ARBA" id="ARBA00023157"/>
    </source>
</evidence>
<organism evidence="9">
    <name type="scientific">Heliothis virescens</name>
    <name type="common">Tobacco budworm moth</name>
    <dbReference type="NCBI Taxonomy" id="7102"/>
    <lineage>
        <taxon>Eukaryota</taxon>
        <taxon>Metazoa</taxon>
        <taxon>Ecdysozoa</taxon>
        <taxon>Arthropoda</taxon>
        <taxon>Hexapoda</taxon>
        <taxon>Insecta</taxon>
        <taxon>Pterygota</taxon>
        <taxon>Neoptera</taxon>
        <taxon>Endopterygota</taxon>
        <taxon>Lepidoptera</taxon>
        <taxon>Glossata</taxon>
        <taxon>Ditrysia</taxon>
        <taxon>Noctuoidea</taxon>
        <taxon>Noctuidae</taxon>
        <taxon>Heliothinae</taxon>
        <taxon>Heliothis</taxon>
    </lineage>
</organism>
<gene>
    <name evidence="9" type="ORF">B5V51_14570</name>
</gene>
<evidence type="ECO:0000256" key="1">
    <source>
        <dbReference type="ARBA" id="ARBA00022669"/>
    </source>
</evidence>
<feature type="compositionally biased region" description="Low complexity" evidence="6">
    <location>
        <begin position="868"/>
        <end position="900"/>
    </location>
</feature>
<dbReference type="PROSITE" id="PS50940">
    <property type="entry name" value="CHIT_BIND_II"/>
    <property type="match status" value="18"/>
</dbReference>
<feature type="region of interest" description="Disordered" evidence="6">
    <location>
        <begin position="970"/>
        <end position="1013"/>
    </location>
</feature>
<feature type="region of interest" description="Disordered" evidence="6">
    <location>
        <begin position="300"/>
        <end position="368"/>
    </location>
</feature>
<feature type="region of interest" description="Disordered" evidence="6">
    <location>
        <begin position="435"/>
        <end position="471"/>
    </location>
</feature>
<feature type="domain" description="Chitin-binding type-2" evidence="8">
    <location>
        <begin position="1348"/>
        <end position="1405"/>
    </location>
</feature>
<feature type="compositionally biased region" description="Basic and acidic residues" evidence="6">
    <location>
        <begin position="536"/>
        <end position="549"/>
    </location>
</feature>
<feature type="domain" description="Chitin-binding type-2" evidence="8">
    <location>
        <begin position="1451"/>
        <end position="1508"/>
    </location>
</feature>
<evidence type="ECO:0000256" key="3">
    <source>
        <dbReference type="ARBA" id="ARBA00022737"/>
    </source>
</evidence>
<feature type="compositionally biased region" description="Low complexity" evidence="6">
    <location>
        <begin position="1410"/>
        <end position="1437"/>
    </location>
</feature>
<evidence type="ECO:0000259" key="8">
    <source>
        <dbReference type="PROSITE" id="PS50940"/>
    </source>
</evidence>
<feature type="compositionally biased region" description="Acidic residues" evidence="6">
    <location>
        <begin position="1698"/>
        <end position="1716"/>
    </location>
</feature>
<evidence type="ECO:0000256" key="6">
    <source>
        <dbReference type="SAM" id="MobiDB-lite"/>
    </source>
</evidence>
<keyword evidence="1" id="KW-0147">Chitin-binding</keyword>
<feature type="region of interest" description="Disordered" evidence="6">
    <location>
        <begin position="1509"/>
        <end position="1624"/>
    </location>
</feature>
<feature type="domain" description="Chitin-binding type-2" evidence="8">
    <location>
        <begin position="1131"/>
        <end position="1188"/>
    </location>
</feature>
<feature type="region of interest" description="Disordered" evidence="6">
    <location>
        <begin position="1789"/>
        <end position="1820"/>
    </location>
</feature>
<feature type="compositionally biased region" description="Low complexity" evidence="6">
    <location>
        <begin position="651"/>
        <end position="683"/>
    </location>
</feature>
<feature type="domain" description="Chitin-binding type-2" evidence="8">
    <location>
        <begin position="697"/>
        <end position="754"/>
    </location>
</feature>
<dbReference type="GO" id="GO:0005576">
    <property type="term" value="C:extracellular region"/>
    <property type="evidence" value="ECO:0007669"/>
    <property type="project" value="InterPro"/>
</dbReference>
<feature type="chain" id="PRO_5013082291" description="Chitin-binding type-2 domain-containing protein" evidence="7">
    <location>
        <begin position="18"/>
        <end position="1969"/>
    </location>
</feature>
<feature type="region of interest" description="Disordered" evidence="6">
    <location>
        <begin position="1696"/>
        <end position="1721"/>
    </location>
</feature>
<keyword evidence="4" id="KW-1015">Disulfide bond</keyword>
<feature type="domain" description="Chitin-binding type-2" evidence="8">
    <location>
        <begin position="803"/>
        <end position="860"/>
    </location>
</feature>
<keyword evidence="3" id="KW-0677">Repeat</keyword>
<dbReference type="SMART" id="SM00494">
    <property type="entry name" value="ChtBD2"/>
    <property type="match status" value="18"/>
</dbReference>
<keyword evidence="2 7" id="KW-0732">Signal</keyword>
<feature type="domain" description="Chitin-binding type-2" evidence="8">
    <location>
        <begin position="1892"/>
        <end position="1949"/>
    </location>
</feature>
<feature type="domain" description="Chitin-binding type-2" evidence="8">
    <location>
        <begin position="480"/>
        <end position="537"/>
    </location>
</feature>
<feature type="domain" description="Chitin-binding type-2" evidence="8">
    <location>
        <begin position="135"/>
        <end position="192"/>
    </location>
</feature>
<feature type="compositionally biased region" description="Acidic residues" evidence="6">
    <location>
        <begin position="317"/>
        <end position="328"/>
    </location>
</feature>
<keyword evidence="5" id="KW-0325">Glycoprotein</keyword>
<dbReference type="PANTHER" id="PTHR23301:SF0">
    <property type="entry name" value="CHITIN-BINDING TYPE-2 DOMAIN-CONTAINING PROTEIN-RELATED"/>
    <property type="match status" value="1"/>
</dbReference>
<feature type="region of interest" description="Disordered" evidence="6">
    <location>
        <begin position="1078"/>
        <end position="1122"/>
    </location>
</feature>
<evidence type="ECO:0000313" key="9">
    <source>
        <dbReference type="EMBL" id="PCG73658.1"/>
    </source>
</evidence>
<dbReference type="EMBL" id="NWSH01000891">
    <property type="protein sequence ID" value="PCG73658.1"/>
    <property type="molecule type" value="Genomic_DNA"/>
</dbReference>
<feature type="domain" description="Chitin-binding type-2" evidence="8">
    <location>
        <begin position="38"/>
        <end position="96"/>
    </location>
</feature>
<feature type="compositionally biased region" description="Basic and acidic residues" evidence="6">
    <location>
        <begin position="753"/>
        <end position="766"/>
    </location>
</feature>
<feature type="domain" description="Chitin-binding type-2" evidence="8">
    <location>
        <begin position="1237"/>
        <end position="1294"/>
    </location>
</feature>
<dbReference type="Pfam" id="PF01607">
    <property type="entry name" value="CBM_14"/>
    <property type="match status" value="18"/>
</dbReference>
<feature type="compositionally biased region" description="Basic and acidic residues" evidence="6">
    <location>
        <begin position="1187"/>
        <end position="1200"/>
    </location>
</feature>
<feature type="compositionally biased region" description="Acidic residues" evidence="6">
    <location>
        <begin position="1613"/>
        <end position="1622"/>
    </location>
</feature>
<feature type="signal peptide" evidence="7">
    <location>
        <begin position="1"/>
        <end position="17"/>
    </location>
</feature>
<dbReference type="STRING" id="7102.A0A2A4JPM5"/>
<feature type="region of interest" description="Disordered" evidence="6">
    <location>
        <begin position="1295"/>
        <end position="1339"/>
    </location>
</feature>
<feature type="compositionally biased region" description="Low complexity" evidence="6">
    <location>
        <begin position="439"/>
        <end position="466"/>
    </location>
</feature>
<feature type="domain" description="Chitin-binding type-2" evidence="8">
    <location>
        <begin position="1731"/>
        <end position="1788"/>
    </location>
</feature>
<feature type="compositionally biased region" description="Low complexity" evidence="6">
    <location>
        <begin position="1302"/>
        <end position="1334"/>
    </location>
</feature>
<feature type="compositionally biased region" description="Low complexity" evidence="6">
    <location>
        <begin position="338"/>
        <end position="363"/>
    </location>
</feature>
<dbReference type="SUPFAM" id="SSF57625">
    <property type="entry name" value="Invertebrate chitin-binding proteins"/>
    <property type="match status" value="18"/>
</dbReference>
<feature type="compositionally biased region" description="Low complexity" evidence="6">
    <location>
        <begin position="1513"/>
        <end position="1610"/>
    </location>
</feature>
<feature type="compositionally biased region" description="Basic and acidic residues" evidence="6">
    <location>
        <begin position="970"/>
        <end position="983"/>
    </location>
</feature>
<dbReference type="Gene3D" id="2.170.140.10">
    <property type="entry name" value="Chitin binding domain"/>
    <property type="match status" value="18"/>
</dbReference>
<dbReference type="InterPro" id="IPR051940">
    <property type="entry name" value="Chitin_bind-dev_reg"/>
</dbReference>